<keyword evidence="2" id="KW-1185">Reference proteome</keyword>
<name>A0ABR1C821_NECAM</name>
<comment type="caution">
    <text evidence="1">The sequence shown here is derived from an EMBL/GenBank/DDBJ whole genome shotgun (WGS) entry which is preliminary data.</text>
</comment>
<protein>
    <submittedName>
        <fullName evidence="1">Uncharacterized protein</fullName>
    </submittedName>
</protein>
<dbReference type="EMBL" id="JAVFWL010000002">
    <property type="protein sequence ID" value="KAK6734657.1"/>
    <property type="molecule type" value="Genomic_DNA"/>
</dbReference>
<gene>
    <name evidence="1" type="primary">Necator_chrII.g5864</name>
    <name evidence="1" type="ORF">RB195_018071</name>
</gene>
<accession>A0ABR1C821</accession>
<proteinExistence type="predicted"/>
<evidence type="ECO:0000313" key="2">
    <source>
        <dbReference type="Proteomes" id="UP001303046"/>
    </source>
</evidence>
<evidence type="ECO:0000313" key="1">
    <source>
        <dbReference type="EMBL" id="KAK6734657.1"/>
    </source>
</evidence>
<dbReference type="Proteomes" id="UP001303046">
    <property type="component" value="Unassembled WGS sequence"/>
</dbReference>
<organism evidence="1 2">
    <name type="scientific">Necator americanus</name>
    <name type="common">Human hookworm</name>
    <dbReference type="NCBI Taxonomy" id="51031"/>
    <lineage>
        <taxon>Eukaryota</taxon>
        <taxon>Metazoa</taxon>
        <taxon>Ecdysozoa</taxon>
        <taxon>Nematoda</taxon>
        <taxon>Chromadorea</taxon>
        <taxon>Rhabditida</taxon>
        <taxon>Rhabditina</taxon>
        <taxon>Rhabditomorpha</taxon>
        <taxon>Strongyloidea</taxon>
        <taxon>Ancylostomatidae</taxon>
        <taxon>Bunostominae</taxon>
        <taxon>Necator</taxon>
    </lineage>
</organism>
<sequence>MKNGKSGGDDGIVEEMQKSLPHLGFVGLRRPSVQYRLTKRLLALKTRYHNSSLQEVIRQGIQELLRNISAACNVEGSEADHLGSSSQTSRRNHETDEQALFRPVRWTIDEVFIVRRVIEA</sequence>
<reference evidence="1 2" key="1">
    <citation type="submission" date="2023-08" db="EMBL/GenBank/DDBJ databases">
        <title>A Necator americanus chromosomal reference genome.</title>
        <authorList>
            <person name="Ilik V."/>
            <person name="Petrzelkova K.J."/>
            <person name="Pardy F."/>
            <person name="Fuh T."/>
            <person name="Niatou-Singa F.S."/>
            <person name="Gouil Q."/>
            <person name="Baker L."/>
            <person name="Ritchie M.E."/>
            <person name="Jex A.R."/>
            <person name="Gazzola D."/>
            <person name="Li H."/>
            <person name="Toshio Fujiwara R."/>
            <person name="Zhan B."/>
            <person name="Aroian R.V."/>
            <person name="Pafco B."/>
            <person name="Schwarz E.M."/>
        </authorList>
    </citation>
    <scope>NUCLEOTIDE SEQUENCE [LARGE SCALE GENOMIC DNA]</scope>
    <source>
        <strain evidence="1 2">Aroian</strain>
        <tissue evidence="1">Whole animal</tissue>
    </source>
</reference>